<gene>
    <name evidence="1" type="ORF">LMANV2_120076</name>
</gene>
<comment type="caution">
    <text evidence="1">The sequence shown here is derived from an EMBL/GenBank/DDBJ whole genome shotgun (WGS) entry which is preliminary data.</text>
</comment>
<protein>
    <submittedName>
        <fullName evidence="1">Uncharacterized protein</fullName>
    </submittedName>
</protein>
<organism evidence="1 2">
    <name type="scientific">Leptospira interrogans serovar Manilae</name>
    <dbReference type="NCBI Taxonomy" id="214675"/>
    <lineage>
        <taxon>Bacteria</taxon>
        <taxon>Pseudomonadati</taxon>
        <taxon>Spirochaetota</taxon>
        <taxon>Spirochaetia</taxon>
        <taxon>Leptospirales</taxon>
        <taxon>Leptospiraceae</taxon>
        <taxon>Leptospira</taxon>
    </lineage>
</organism>
<name>A0AAQ1SM79_LEPIR</name>
<dbReference type="Proteomes" id="UP000234460">
    <property type="component" value="Chromosome LMANV2"/>
</dbReference>
<evidence type="ECO:0000313" key="2">
    <source>
        <dbReference type="Proteomes" id="UP000234460"/>
    </source>
</evidence>
<reference evidence="1 2" key="1">
    <citation type="submission" date="2017-11" db="EMBL/GenBank/DDBJ databases">
        <authorList>
            <person name="Lechat P."/>
        </authorList>
    </citation>
    <scope>NUCLEOTIDE SEQUENCE [LARGE SCALE GENOMIC DNA]</scope>
    <source>
        <strain evidence="1">L495</strain>
    </source>
</reference>
<dbReference type="EMBL" id="OEJX01000004">
    <property type="protein sequence ID" value="SOR60064.1"/>
    <property type="molecule type" value="Genomic_DNA"/>
</dbReference>
<dbReference type="AlphaFoldDB" id="A0AAQ1SM79"/>
<accession>A0AAQ1SM79</accession>
<sequence length="50" mass="5712">MLKNSIIDISKTVSMIHFNATDTNGELIFQQLYYINSEVSTIFSLKQSVK</sequence>
<evidence type="ECO:0000313" key="1">
    <source>
        <dbReference type="EMBL" id="SOR60064.1"/>
    </source>
</evidence>
<dbReference type="AntiFam" id="ANF00053">
    <property type="entry name" value="Translation of DNA repeat"/>
</dbReference>
<proteinExistence type="predicted"/>